<evidence type="ECO:0000313" key="1">
    <source>
        <dbReference type="EMBL" id="GGC57622.1"/>
    </source>
</evidence>
<dbReference type="EMBL" id="BMHL01000010">
    <property type="protein sequence ID" value="GGC57622.1"/>
    <property type="molecule type" value="Genomic_DNA"/>
</dbReference>
<comment type="caution">
    <text evidence="1">The sequence shown here is derived from an EMBL/GenBank/DDBJ whole genome shotgun (WGS) entry which is preliminary data.</text>
</comment>
<dbReference type="Proteomes" id="UP000602004">
    <property type="component" value="Unassembled WGS sequence"/>
</dbReference>
<organism evidence="1 2">
    <name type="scientific">Paraburkholderia caffeinilytica</name>
    <dbReference type="NCBI Taxonomy" id="1761016"/>
    <lineage>
        <taxon>Bacteria</taxon>
        <taxon>Pseudomonadati</taxon>
        <taxon>Pseudomonadota</taxon>
        <taxon>Betaproteobacteria</taxon>
        <taxon>Burkholderiales</taxon>
        <taxon>Burkholderiaceae</taxon>
        <taxon>Paraburkholderia</taxon>
    </lineage>
</organism>
<keyword evidence="2" id="KW-1185">Reference proteome</keyword>
<evidence type="ECO:0000313" key="2">
    <source>
        <dbReference type="Proteomes" id="UP000602004"/>
    </source>
</evidence>
<accession>A0ABQ1NFF5</accession>
<gene>
    <name evidence="1" type="ORF">GCM10011400_51600</name>
</gene>
<sequence>MEKPAARTSARRLLLKILETQPNLMQFNGGPQNRGDDAANFCIKFIETYSDWLLKNPVQD</sequence>
<dbReference type="RefSeq" id="WP_115776963.1">
    <property type="nucleotide sequence ID" value="NZ_BMHL01000010.1"/>
</dbReference>
<proteinExistence type="predicted"/>
<reference evidence="2" key="1">
    <citation type="journal article" date="2019" name="Int. J. Syst. Evol. Microbiol.">
        <title>The Global Catalogue of Microorganisms (GCM) 10K type strain sequencing project: providing services to taxonomists for standard genome sequencing and annotation.</title>
        <authorList>
            <consortium name="The Broad Institute Genomics Platform"/>
            <consortium name="The Broad Institute Genome Sequencing Center for Infectious Disease"/>
            <person name="Wu L."/>
            <person name="Ma J."/>
        </authorList>
    </citation>
    <scope>NUCLEOTIDE SEQUENCE [LARGE SCALE GENOMIC DNA]</scope>
    <source>
        <strain evidence="2">CGMCC 1.15103</strain>
    </source>
</reference>
<name>A0ABQ1NFF5_9BURK</name>
<protein>
    <submittedName>
        <fullName evidence="1">Uncharacterized protein</fullName>
    </submittedName>
</protein>